<keyword evidence="4" id="KW-1185">Reference proteome</keyword>
<dbReference type="InterPro" id="IPR025404">
    <property type="entry name" value="DUF4130"/>
</dbReference>
<protein>
    <submittedName>
        <fullName evidence="3">Probable DNA metabolism protein</fullName>
    </submittedName>
</protein>
<gene>
    <name evidence="3" type="ORF">SAMN02745168_2373</name>
</gene>
<evidence type="ECO:0000259" key="2">
    <source>
        <dbReference type="Pfam" id="PF13566"/>
    </source>
</evidence>
<dbReference type="Proteomes" id="UP000192790">
    <property type="component" value="Unassembled WGS sequence"/>
</dbReference>
<reference evidence="3 4" key="1">
    <citation type="submission" date="2017-04" db="EMBL/GenBank/DDBJ databases">
        <authorList>
            <person name="Afonso C.L."/>
            <person name="Miller P.J."/>
            <person name="Scott M.A."/>
            <person name="Spackman E."/>
            <person name="Goraichik I."/>
            <person name="Dimitrov K.M."/>
            <person name="Suarez D.L."/>
            <person name="Swayne D.E."/>
        </authorList>
    </citation>
    <scope>NUCLEOTIDE SEQUENCE [LARGE SCALE GENOMIC DNA]</scope>
    <source>
        <strain evidence="3 4">DSM 12816</strain>
    </source>
</reference>
<dbReference type="InterPro" id="IPR023875">
    <property type="entry name" value="DNA_repair_put"/>
</dbReference>
<accession>A0A1W2BTK0</accession>
<dbReference type="STRING" id="1122930.SAMN02745168_2373"/>
<dbReference type="NCBIfam" id="TIGR03915">
    <property type="entry name" value="SAM_7_link_chp"/>
    <property type="match status" value="1"/>
</dbReference>
<feature type="domain" description="DUF4130" evidence="2">
    <location>
        <begin position="87"/>
        <end position="246"/>
    </location>
</feature>
<name>A0A1W2BTK0_9FIRM</name>
<sequence length="271" mass="31330">MPHRPNLNYLYDGSFEGLLCCVFESYQRDEIPADILPPDSSQLSFLPGREIGTDPERARRVLRSIPEKMGQDALGLVKYAFLTCLAQKELHILLFLRRGYQCGPSICRRLTDDAVYPVQKAVQHLTREAHLLKGFIRFSAYGNLLAAEIGPENFVLPLLTEHFCRRFPEERFLIHDTAHEMALLYCPHKAAILGTEGLTMPLPDREEQDFRELWRTYYNTIEVPGRHNPKCRMSHMPKRYWAYMTELGREEKETGRLSAPTSAAFSLEEKR</sequence>
<dbReference type="Pfam" id="PF13566">
    <property type="entry name" value="DUF4130"/>
    <property type="match status" value="1"/>
</dbReference>
<dbReference type="OrthoDB" id="5290748at2"/>
<dbReference type="AlphaFoldDB" id="A0A1W2BTK0"/>
<organism evidence="3 4">
    <name type="scientific">Papillibacter cinnamivorans DSM 12816</name>
    <dbReference type="NCBI Taxonomy" id="1122930"/>
    <lineage>
        <taxon>Bacteria</taxon>
        <taxon>Bacillati</taxon>
        <taxon>Bacillota</taxon>
        <taxon>Clostridia</taxon>
        <taxon>Eubacteriales</taxon>
        <taxon>Oscillospiraceae</taxon>
        <taxon>Papillibacter</taxon>
    </lineage>
</organism>
<dbReference type="EMBL" id="FWXW01000006">
    <property type="protein sequence ID" value="SMC76317.1"/>
    <property type="molecule type" value="Genomic_DNA"/>
</dbReference>
<proteinExistence type="predicted"/>
<evidence type="ECO:0000313" key="4">
    <source>
        <dbReference type="Proteomes" id="UP000192790"/>
    </source>
</evidence>
<evidence type="ECO:0000256" key="1">
    <source>
        <dbReference type="SAM" id="MobiDB-lite"/>
    </source>
</evidence>
<feature type="region of interest" description="Disordered" evidence="1">
    <location>
        <begin position="252"/>
        <end position="271"/>
    </location>
</feature>
<dbReference type="RefSeq" id="WP_084235050.1">
    <property type="nucleotide sequence ID" value="NZ_FWXW01000006.1"/>
</dbReference>
<evidence type="ECO:0000313" key="3">
    <source>
        <dbReference type="EMBL" id="SMC76317.1"/>
    </source>
</evidence>